<sequence length="263" mass="28023">MKKLSFVLVFAALLTPMLAAQSAFDGTWKIDMNTADFPKKPDVFLLQNGTYECKTCTPPYSIKADGTDQPVTGHPYYDSVAIKVVSDHEIEETDKKDGKVVTTSTATVSPDGSTMRFTFSDSSNTNGGPAVTGKGEATLVAKGPAGSNAISGSWRTTKIEGLSDNATVWTYKVSGDEITMTTLTGQTYTAKLNGVDVPMKGDPGVTSVSVKMLGKDTLEETDKRDGKVIGVFKMTVANDGKSAKAVFDDKLQNRTTTSDATKQ</sequence>
<dbReference type="Proteomes" id="UP000569005">
    <property type="component" value="Unassembled WGS sequence"/>
</dbReference>
<protein>
    <submittedName>
        <fullName evidence="1">Uncharacterized protein</fullName>
    </submittedName>
</protein>
<proteinExistence type="predicted"/>
<gene>
    <name evidence="1" type="ORF">HDF13_003648</name>
</gene>
<keyword evidence="2" id="KW-1185">Reference proteome</keyword>
<organism evidence="1 2">
    <name type="scientific">Tunturiibacter gelidiferens</name>
    <dbReference type="NCBI Taxonomy" id="3069689"/>
    <lineage>
        <taxon>Bacteria</taxon>
        <taxon>Pseudomonadati</taxon>
        <taxon>Acidobacteriota</taxon>
        <taxon>Terriglobia</taxon>
        <taxon>Terriglobales</taxon>
        <taxon>Acidobacteriaceae</taxon>
        <taxon>Tunturiibacter</taxon>
    </lineage>
</organism>
<dbReference type="EMBL" id="JACHEA010000001">
    <property type="protein sequence ID" value="MBB5341315.1"/>
    <property type="molecule type" value="Genomic_DNA"/>
</dbReference>
<accession>A0ACC5P3L4</accession>
<reference evidence="1" key="1">
    <citation type="submission" date="2020-08" db="EMBL/GenBank/DDBJ databases">
        <title>Genomic Encyclopedia of Type Strains, Phase IV (KMG-V): Genome sequencing to study the core and pangenomes of soil and plant-associated prokaryotes.</title>
        <authorList>
            <person name="Whitman W."/>
        </authorList>
    </citation>
    <scope>NUCLEOTIDE SEQUENCE</scope>
    <source>
        <strain evidence="1">M8UP15</strain>
    </source>
</reference>
<name>A0ACC5P3L4_9BACT</name>
<evidence type="ECO:0000313" key="1">
    <source>
        <dbReference type="EMBL" id="MBB5341315.1"/>
    </source>
</evidence>
<comment type="caution">
    <text evidence="1">The sequence shown here is derived from an EMBL/GenBank/DDBJ whole genome shotgun (WGS) entry which is preliminary data.</text>
</comment>
<evidence type="ECO:0000313" key="2">
    <source>
        <dbReference type="Proteomes" id="UP000569005"/>
    </source>
</evidence>